<dbReference type="GO" id="GO:0006065">
    <property type="term" value="P:UDP-glucuronate biosynthetic process"/>
    <property type="evidence" value="ECO:0007669"/>
    <property type="project" value="UniProtKB-UniPathway"/>
</dbReference>
<evidence type="ECO:0000259" key="7">
    <source>
        <dbReference type="SMART" id="SM00984"/>
    </source>
</evidence>
<keyword evidence="5" id="KW-0520">NAD</keyword>
<dbReference type="SUPFAM" id="SSF51735">
    <property type="entry name" value="NAD(P)-binding Rossmann-fold domains"/>
    <property type="match status" value="1"/>
</dbReference>
<dbReference type="InterPro" id="IPR017476">
    <property type="entry name" value="UDP-Glc/GDP-Man"/>
</dbReference>
<evidence type="ECO:0000256" key="3">
    <source>
        <dbReference type="ARBA" id="ARBA00012954"/>
    </source>
</evidence>
<dbReference type="Gene3D" id="1.20.5.100">
    <property type="entry name" value="Cytochrome c1, transmembrane anchor, C-terminal"/>
    <property type="match status" value="1"/>
</dbReference>
<dbReference type="Pfam" id="PF03721">
    <property type="entry name" value="UDPG_MGDP_dh_N"/>
    <property type="match status" value="1"/>
</dbReference>
<comment type="pathway">
    <text evidence="1">Nucleotide-sugar biosynthesis; UDP-alpha-D-glucuronate biosynthesis; UDP-alpha-D-glucuronate from UDP-alpha-D-glucose: step 1/1.</text>
</comment>
<evidence type="ECO:0000256" key="4">
    <source>
        <dbReference type="ARBA" id="ARBA00023002"/>
    </source>
</evidence>
<name>A0A644TQK3_9ZZZZ</name>
<keyword evidence="4 8" id="KW-0560">Oxidoreductase</keyword>
<dbReference type="Gene3D" id="3.40.50.720">
    <property type="entry name" value="NAD(P)-binding Rossmann-like Domain"/>
    <property type="match status" value="2"/>
</dbReference>
<evidence type="ECO:0000256" key="6">
    <source>
        <dbReference type="ARBA" id="ARBA00047473"/>
    </source>
</evidence>
<accession>A0A644TQK3</accession>
<comment type="caution">
    <text evidence="8">The sequence shown here is derived from an EMBL/GenBank/DDBJ whole genome shotgun (WGS) entry which is preliminary data.</text>
</comment>
<evidence type="ECO:0000256" key="2">
    <source>
        <dbReference type="ARBA" id="ARBA00006601"/>
    </source>
</evidence>
<dbReference type="SMART" id="SM00984">
    <property type="entry name" value="UDPG_MGDP_dh_C"/>
    <property type="match status" value="1"/>
</dbReference>
<dbReference type="UniPathway" id="UPA00038">
    <property type="reaction ID" value="UER00491"/>
</dbReference>
<proteinExistence type="inferred from homology"/>
<dbReference type="AlphaFoldDB" id="A0A644TQK3"/>
<dbReference type="PANTHER" id="PTHR43750:SF3">
    <property type="entry name" value="UDP-GLUCOSE 6-DEHYDROGENASE TUAD"/>
    <property type="match status" value="1"/>
</dbReference>
<dbReference type="InterPro" id="IPR014027">
    <property type="entry name" value="UDP-Glc/GDP-Man_DH_C"/>
</dbReference>
<evidence type="ECO:0000313" key="8">
    <source>
        <dbReference type="EMBL" id="MPL68899.1"/>
    </source>
</evidence>
<evidence type="ECO:0000256" key="5">
    <source>
        <dbReference type="ARBA" id="ARBA00023027"/>
    </source>
</evidence>
<dbReference type="PANTHER" id="PTHR43750">
    <property type="entry name" value="UDP-GLUCOSE 6-DEHYDROGENASE TUAD"/>
    <property type="match status" value="1"/>
</dbReference>
<dbReference type="GO" id="GO:0003979">
    <property type="term" value="F:UDP-glucose 6-dehydrogenase activity"/>
    <property type="evidence" value="ECO:0007669"/>
    <property type="project" value="UniProtKB-EC"/>
</dbReference>
<dbReference type="InterPro" id="IPR036291">
    <property type="entry name" value="NAD(P)-bd_dom_sf"/>
</dbReference>
<dbReference type="InterPro" id="IPR028357">
    <property type="entry name" value="UDPglc_DH_bac"/>
</dbReference>
<dbReference type="NCBIfam" id="TIGR03026">
    <property type="entry name" value="NDP-sugDHase"/>
    <property type="match status" value="1"/>
</dbReference>
<dbReference type="InterPro" id="IPR036220">
    <property type="entry name" value="UDP-Glc/GDP-Man_DH_C_sf"/>
</dbReference>
<reference evidence="8" key="1">
    <citation type="submission" date="2019-08" db="EMBL/GenBank/DDBJ databases">
        <authorList>
            <person name="Kucharzyk K."/>
            <person name="Murdoch R.W."/>
            <person name="Higgins S."/>
            <person name="Loffler F."/>
        </authorList>
    </citation>
    <scope>NUCLEOTIDE SEQUENCE</scope>
</reference>
<dbReference type="EC" id="1.1.1.22" evidence="3"/>
<comment type="similarity">
    <text evidence="2">Belongs to the UDP-glucose/GDP-mannose dehydrogenase family.</text>
</comment>
<evidence type="ECO:0000256" key="1">
    <source>
        <dbReference type="ARBA" id="ARBA00004701"/>
    </source>
</evidence>
<dbReference type="SUPFAM" id="SSF52413">
    <property type="entry name" value="UDP-glucose/GDP-mannose dehydrogenase C-terminal domain"/>
    <property type="match status" value="1"/>
</dbReference>
<organism evidence="8">
    <name type="scientific">bioreactor metagenome</name>
    <dbReference type="NCBI Taxonomy" id="1076179"/>
    <lineage>
        <taxon>unclassified sequences</taxon>
        <taxon>metagenomes</taxon>
        <taxon>ecological metagenomes</taxon>
    </lineage>
</organism>
<dbReference type="InterPro" id="IPR014026">
    <property type="entry name" value="UDP-Glc/GDP-Man_DH_dimer"/>
</dbReference>
<gene>
    <name evidence="8" type="primary">ywqF_2</name>
    <name evidence="8" type="ORF">SDC9_14632</name>
</gene>
<sequence>MYKISVAGTGYVGLVAGVCFAEVGHQVTCVDIDEHKVDKMKRGISPIYEADLEELMQKNYAAGRLDYTTDYAAAYKDADAIFIGVGTPEQPDGSADLSYIATVARQIAETIEKDCLVVVKSTVPVGTNDKVEQFIKDFLVNNVNVEVASNPEFLAQGTAVHDTLQAARIIIGTESKWAEQMLMEIYKPFNLPIVSVNRRSAEMIKYAANDFLALKISYMNDIANLCELVGADIQDVAKGMSFDERIGSKFLNAGIGYGGSCFPKDTKALEYLAKQNGYELKTVKAAIDVNTVQKTILYKKASKRLITFNGLKVAILGLTFKPGTDDLREAPSLENVPLLLAQGADVWAYDPVGTENFKQKYPEGKNSRGSIKYVDNVEEALEGANVCFILTEWGEIKAVKPEMYRKLMRTPLVYDGRNIYETAAMKAAEIEYYSIGRK</sequence>
<dbReference type="InterPro" id="IPR001732">
    <property type="entry name" value="UDP-Glc/GDP-Man_DH_N"/>
</dbReference>
<dbReference type="PIRSF" id="PIRSF000124">
    <property type="entry name" value="UDPglc_GDPman_dh"/>
    <property type="match status" value="1"/>
</dbReference>
<comment type="catalytic activity">
    <reaction evidence="6">
        <text>UDP-alpha-D-glucose + 2 NAD(+) + H2O = UDP-alpha-D-glucuronate + 2 NADH + 3 H(+)</text>
        <dbReference type="Rhea" id="RHEA:23596"/>
        <dbReference type="ChEBI" id="CHEBI:15377"/>
        <dbReference type="ChEBI" id="CHEBI:15378"/>
        <dbReference type="ChEBI" id="CHEBI:57540"/>
        <dbReference type="ChEBI" id="CHEBI:57945"/>
        <dbReference type="ChEBI" id="CHEBI:58052"/>
        <dbReference type="ChEBI" id="CHEBI:58885"/>
        <dbReference type="EC" id="1.1.1.22"/>
    </reaction>
</comment>
<dbReference type="GO" id="GO:0000271">
    <property type="term" value="P:polysaccharide biosynthetic process"/>
    <property type="evidence" value="ECO:0007669"/>
    <property type="project" value="InterPro"/>
</dbReference>
<dbReference type="EMBL" id="VSSQ01000044">
    <property type="protein sequence ID" value="MPL68899.1"/>
    <property type="molecule type" value="Genomic_DNA"/>
</dbReference>
<feature type="domain" description="UDP-glucose/GDP-mannose dehydrogenase C-terminal" evidence="7">
    <location>
        <begin position="314"/>
        <end position="422"/>
    </location>
</feature>
<dbReference type="Pfam" id="PF00984">
    <property type="entry name" value="UDPG_MGDP_dh"/>
    <property type="match status" value="1"/>
</dbReference>
<dbReference type="InterPro" id="IPR008927">
    <property type="entry name" value="6-PGluconate_DH-like_C_sf"/>
</dbReference>
<dbReference type="SUPFAM" id="SSF48179">
    <property type="entry name" value="6-phosphogluconate dehydrogenase C-terminal domain-like"/>
    <property type="match status" value="1"/>
</dbReference>
<dbReference type="GO" id="GO:0051287">
    <property type="term" value="F:NAD binding"/>
    <property type="evidence" value="ECO:0007669"/>
    <property type="project" value="InterPro"/>
</dbReference>
<dbReference type="Pfam" id="PF03720">
    <property type="entry name" value="UDPG_MGDP_dh_C"/>
    <property type="match status" value="1"/>
</dbReference>
<dbReference type="PIRSF" id="PIRSF500134">
    <property type="entry name" value="UDPglc_DH_bac"/>
    <property type="match status" value="1"/>
</dbReference>
<protein>
    <recommendedName>
        <fullName evidence="3">UDP-glucose 6-dehydrogenase</fullName>
        <ecNumber evidence="3">1.1.1.22</ecNumber>
    </recommendedName>
</protein>